<accession>A0A8J3Y9P4</accession>
<keyword evidence="1" id="KW-0732">Signal</keyword>
<feature type="signal peptide" evidence="1">
    <location>
        <begin position="1"/>
        <end position="19"/>
    </location>
</feature>
<dbReference type="EMBL" id="BOOY01000025">
    <property type="protein sequence ID" value="GIJ03939.1"/>
    <property type="molecule type" value="Genomic_DNA"/>
</dbReference>
<reference evidence="3" key="1">
    <citation type="submission" date="2021-01" db="EMBL/GenBank/DDBJ databases">
        <title>Whole genome shotgun sequence of Spirilliplanes yamanashiensis NBRC 15828.</title>
        <authorList>
            <person name="Komaki H."/>
            <person name="Tamura T."/>
        </authorList>
    </citation>
    <scope>NUCLEOTIDE SEQUENCE</scope>
    <source>
        <strain evidence="3">NBRC 15828</strain>
    </source>
</reference>
<dbReference type="AlphaFoldDB" id="A0A8J3Y9P4"/>
<evidence type="ECO:0000259" key="2">
    <source>
        <dbReference type="Pfam" id="PF19040"/>
    </source>
</evidence>
<feature type="chain" id="PRO_5038483314" description="SGNH domain-containing protein" evidence="1">
    <location>
        <begin position="20"/>
        <end position="331"/>
    </location>
</feature>
<evidence type="ECO:0000313" key="4">
    <source>
        <dbReference type="Proteomes" id="UP000652013"/>
    </source>
</evidence>
<comment type="caution">
    <text evidence="3">The sequence shown here is derived from an EMBL/GenBank/DDBJ whole genome shotgun (WGS) entry which is preliminary data.</text>
</comment>
<organism evidence="3 4">
    <name type="scientific">Spirilliplanes yamanashiensis</name>
    <dbReference type="NCBI Taxonomy" id="42233"/>
    <lineage>
        <taxon>Bacteria</taxon>
        <taxon>Bacillati</taxon>
        <taxon>Actinomycetota</taxon>
        <taxon>Actinomycetes</taxon>
        <taxon>Micromonosporales</taxon>
        <taxon>Micromonosporaceae</taxon>
        <taxon>Spirilliplanes</taxon>
    </lineage>
</organism>
<gene>
    <name evidence="3" type="ORF">Sya03_32910</name>
</gene>
<proteinExistence type="predicted"/>
<feature type="domain" description="SGNH" evidence="2">
    <location>
        <begin position="102"/>
        <end position="324"/>
    </location>
</feature>
<evidence type="ECO:0000313" key="3">
    <source>
        <dbReference type="EMBL" id="GIJ03939.1"/>
    </source>
</evidence>
<name>A0A8J3Y9P4_9ACTN</name>
<dbReference type="InterPro" id="IPR043968">
    <property type="entry name" value="SGNH"/>
</dbReference>
<dbReference type="RefSeq" id="WP_203939187.1">
    <property type="nucleotide sequence ID" value="NZ_BAAAGJ010000002.1"/>
</dbReference>
<sequence length="331" mass="34469">MRKPTLVAASLVVLLAVSACGRIGGAGDAPAAALDAAGKARRLIEQEAATPGVAAEQVLGLVKAAPGITAVPDDLVVPVAAALEDGPTAGYDGCLAGEAETTGQECVYGDPAGARTVVLFGDSHAGMWQPAFDAAGRRTHTRVVLLAKPACAVPELHFWLETEQRPNTECDDYRAWALGEIARVKPDTVVMTSLFTGPRDFGKKDISQQQWEQGLARTIAKVNATGAQAVVLGDMAYLEQSAPECLAAHDSDVAACARPASEAVLSAHNAGEAAATEKAGGRYVGISDWFCTDVCEPIIGRMVVYQNQYHISAAYSRHLSKVVADAVGMTA</sequence>
<dbReference type="PROSITE" id="PS51257">
    <property type="entry name" value="PROKAR_LIPOPROTEIN"/>
    <property type="match status" value="1"/>
</dbReference>
<dbReference type="Proteomes" id="UP000652013">
    <property type="component" value="Unassembled WGS sequence"/>
</dbReference>
<keyword evidence="4" id="KW-1185">Reference proteome</keyword>
<dbReference type="Pfam" id="PF19040">
    <property type="entry name" value="SGNH"/>
    <property type="match status" value="1"/>
</dbReference>
<evidence type="ECO:0000256" key="1">
    <source>
        <dbReference type="SAM" id="SignalP"/>
    </source>
</evidence>
<protein>
    <recommendedName>
        <fullName evidence="2">SGNH domain-containing protein</fullName>
    </recommendedName>
</protein>